<comment type="caution">
    <text evidence="2">The sequence shown here is derived from an EMBL/GenBank/DDBJ whole genome shotgun (WGS) entry which is preliminary data.</text>
</comment>
<protein>
    <submittedName>
        <fullName evidence="2">Uncharacterized protein</fullName>
    </submittedName>
</protein>
<feature type="non-terminal residue" evidence="2">
    <location>
        <position position="1"/>
    </location>
</feature>
<sequence>VNNEQAPEIRVDNQREEIGVVTSQRNTLPRLNLEHRRNDSEDASRQTDKTYVLNTPPYPTDQESTIYSIQNIEQFANEDGMQFFNQSLQSYQSFSGGT</sequence>
<dbReference type="AlphaFoldDB" id="A0A5J4TUS5"/>
<proteinExistence type="predicted"/>
<organism evidence="2 3">
    <name type="scientific">Streblomastix strix</name>
    <dbReference type="NCBI Taxonomy" id="222440"/>
    <lineage>
        <taxon>Eukaryota</taxon>
        <taxon>Metamonada</taxon>
        <taxon>Preaxostyla</taxon>
        <taxon>Oxymonadida</taxon>
        <taxon>Streblomastigidae</taxon>
        <taxon>Streblomastix</taxon>
    </lineage>
</organism>
<evidence type="ECO:0000313" key="3">
    <source>
        <dbReference type="Proteomes" id="UP000324800"/>
    </source>
</evidence>
<feature type="compositionally biased region" description="Basic and acidic residues" evidence="1">
    <location>
        <begin position="32"/>
        <end position="48"/>
    </location>
</feature>
<reference evidence="2 3" key="1">
    <citation type="submission" date="2019-03" db="EMBL/GenBank/DDBJ databases">
        <title>Single cell metagenomics reveals metabolic interactions within the superorganism composed of flagellate Streblomastix strix and complex community of Bacteroidetes bacteria on its surface.</title>
        <authorList>
            <person name="Treitli S.C."/>
            <person name="Kolisko M."/>
            <person name="Husnik F."/>
            <person name="Keeling P."/>
            <person name="Hampl V."/>
        </authorList>
    </citation>
    <scope>NUCLEOTIDE SEQUENCE [LARGE SCALE GENOMIC DNA]</scope>
    <source>
        <strain evidence="2">ST1C</strain>
    </source>
</reference>
<evidence type="ECO:0000256" key="1">
    <source>
        <dbReference type="SAM" id="MobiDB-lite"/>
    </source>
</evidence>
<dbReference type="Proteomes" id="UP000324800">
    <property type="component" value="Unassembled WGS sequence"/>
</dbReference>
<accession>A0A5J4TUS5</accession>
<feature type="region of interest" description="Disordered" evidence="1">
    <location>
        <begin position="24"/>
        <end position="62"/>
    </location>
</feature>
<dbReference type="EMBL" id="SNRW01025729">
    <property type="protein sequence ID" value="KAA6361311.1"/>
    <property type="molecule type" value="Genomic_DNA"/>
</dbReference>
<gene>
    <name evidence="2" type="ORF">EZS28_043160</name>
</gene>
<evidence type="ECO:0000313" key="2">
    <source>
        <dbReference type="EMBL" id="KAA6361311.1"/>
    </source>
</evidence>
<name>A0A5J4TUS5_9EUKA</name>